<proteinExistence type="predicted"/>
<keyword evidence="2" id="KW-1185">Reference proteome</keyword>
<evidence type="ECO:0000313" key="2">
    <source>
        <dbReference type="Proteomes" id="UP001519460"/>
    </source>
</evidence>
<sequence>MSGLSQSLLKNEDHKFGRSSTGALTKVKRTIHMADHPLASVKAIILGHNSRGHCYASCALYVLACRCQQVFVLDQYPSRFSGLEPQRGSGCYRVSCREILTVRISLQLTL</sequence>
<reference evidence="1 2" key="1">
    <citation type="journal article" date="2023" name="Sci. Data">
        <title>Genome assembly of the Korean intertidal mud-creeper Batillaria attramentaria.</title>
        <authorList>
            <person name="Patra A.K."/>
            <person name="Ho P.T."/>
            <person name="Jun S."/>
            <person name="Lee S.J."/>
            <person name="Kim Y."/>
            <person name="Won Y.J."/>
        </authorList>
    </citation>
    <scope>NUCLEOTIDE SEQUENCE [LARGE SCALE GENOMIC DNA]</scope>
    <source>
        <strain evidence="1">Wonlab-2016</strain>
    </source>
</reference>
<dbReference type="Proteomes" id="UP001519460">
    <property type="component" value="Unassembled WGS sequence"/>
</dbReference>
<organism evidence="1 2">
    <name type="scientific">Batillaria attramentaria</name>
    <dbReference type="NCBI Taxonomy" id="370345"/>
    <lineage>
        <taxon>Eukaryota</taxon>
        <taxon>Metazoa</taxon>
        <taxon>Spiralia</taxon>
        <taxon>Lophotrochozoa</taxon>
        <taxon>Mollusca</taxon>
        <taxon>Gastropoda</taxon>
        <taxon>Caenogastropoda</taxon>
        <taxon>Sorbeoconcha</taxon>
        <taxon>Cerithioidea</taxon>
        <taxon>Batillariidae</taxon>
        <taxon>Batillaria</taxon>
    </lineage>
</organism>
<accession>A0ABD0LV29</accession>
<dbReference type="AlphaFoldDB" id="A0ABD0LV29"/>
<gene>
    <name evidence="1" type="ORF">BaRGS_00006032</name>
</gene>
<protein>
    <submittedName>
        <fullName evidence="1">Uncharacterized protein</fullName>
    </submittedName>
</protein>
<dbReference type="EMBL" id="JACVVK020000024">
    <property type="protein sequence ID" value="KAK7502782.1"/>
    <property type="molecule type" value="Genomic_DNA"/>
</dbReference>
<name>A0ABD0LV29_9CAEN</name>
<comment type="caution">
    <text evidence="1">The sequence shown here is derived from an EMBL/GenBank/DDBJ whole genome shotgun (WGS) entry which is preliminary data.</text>
</comment>
<evidence type="ECO:0000313" key="1">
    <source>
        <dbReference type="EMBL" id="KAK7502782.1"/>
    </source>
</evidence>